<accession>A0A7K9CKG2</accession>
<reference evidence="3 4" key="1">
    <citation type="submission" date="2019-09" db="EMBL/GenBank/DDBJ databases">
        <title>Bird 10,000 Genomes (B10K) Project - Family phase.</title>
        <authorList>
            <person name="Zhang G."/>
        </authorList>
    </citation>
    <scope>NUCLEOTIDE SEQUENCE [LARGE SCALE GENOMIC DNA]</scope>
    <source>
        <strain evidence="3">B10K-DU-001-24</strain>
        <tissue evidence="3">Muscle</tissue>
    </source>
</reference>
<comment type="caution">
    <text evidence="3">The sequence shown here is derived from an EMBL/GenBank/DDBJ whole genome shotgun (WGS) entry which is preliminary data.</text>
</comment>
<evidence type="ECO:0000313" key="4">
    <source>
        <dbReference type="Proteomes" id="UP000574528"/>
    </source>
</evidence>
<sequence length="467" mass="53427">MEEAEDDDMTRGDLGNGLGRRPGGVYGGEDLESTCSFRSRKESLKVCSSLLSTKRVEESDAAALPGSKRNSFYDGSSKKPIASSTRQNSCEFNTELSKEEMKQQLRDALEEIEILKVELEASQRRLEGKDEALRILQSMTVFNQATSHTKAMLQKTEEEKRTLEKEISFLQWEIEFDQDRFKNIEDTWTEKYDRVYCENSALKEALKLRTEEVKTLQAENAILNQQCLEFLAMLDVKQQKIIQENLSLNRSDITDFTSLELAVLGACACSTSGGQPCPCAKMAAVTRKQLLHLKQEVENLKKSKDEAYIMADAFRIAFEQQLMQRKDQALRLAEVIKIKKETKFINWRRQRDDGRVKLQGTKNSLGQKLSALLSSDVDCRKVEGLDNPHEILKILIDLVNDKEEALAHQRKVSYMLARAMETKEDVLEQERGNVASPKLFEYPIKMLRKSHSWPSETMHCKENNPHN</sequence>
<organism evidence="3 4">
    <name type="scientific">Psilopogon haemacephalus</name>
    <name type="common">coppersmith barbet</name>
    <dbReference type="NCBI Taxonomy" id="2585815"/>
    <lineage>
        <taxon>Eukaryota</taxon>
        <taxon>Metazoa</taxon>
        <taxon>Chordata</taxon>
        <taxon>Craniata</taxon>
        <taxon>Vertebrata</taxon>
        <taxon>Euteleostomi</taxon>
        <taxon>Archelosauria</taxon>
        <taxon>Archosauria</taxon>
        <taxon>Dinosauria</taxon>
        <taxon>Saurischia</taxon>
        <taxon>Theropoda</taxon>
        <taxon>Coelurosauria</taxon>
        <taxon>Aves</taxon>
        <taxon>Neognathae</taxon>
        <taxon>Neoaves</taxon>
        <taxon>Telluraves</taxon>
        <taxon>Coraciimorphae</taxon>
        <taxon>Piciformes</taxon>
        <taxon>Megalaimidae</taxon>
        <taxon>Psilopogon</taxon>
    </lineage>
</organism>
<dbReference type="InterPro" id="IPR034608">
    <property type="entry name" value="CCDC125"/>
</dbReference>
<dbReference type="AlphaFoldDB" id="A0A7K9CKG2"/>
<evidence type="ECO:0000313" key="3">
    <source>
        <dbReference type="EMBL" id="NXG52677.1"/>
    </source>
</evidence>
<feature type="coiled-coil region" evidence="1">
    <location>
        <begin position="199"/>
        <end position="226"/>
    </location>
</feature>
<dbReference type="PANTHER" id="PTHR28616">
    <property type="entry name" value="COILED-COIL DOMAIN-CONTAINING PROTEIN 125"/>
    <property type="match status" value="1"/>
</dbReference>
<evidence type="ECO:0000256" key="2">
    <source>
        <dbReference type="SAM" id="MobiDB-lite"/>
    </source>
</evidence>
<feature type="coiled-coil region" evidence="1">
    <location>
        <begin position="98"/>
        <end position="173"/>
    </location>
</feature>
<dbReference type="GO" id="GO:0035024">
    <property type="term" value="P:negative regulation of Rho protein signal transduction"/>
    <property type="evidence" value="ECO:0007669"/>
    <property type="project" value="TreeGrafter"/>
</dbReference>
<protein>
    <submittedName>
        <fullName evidence="3">CC125 protein</fullName>
    </submittedName>
</protein>
<feature type="non-terminal residue" evidence="3">
    <location>
        <position position="467"/>
    </location>
</feature>
<feature type="compositionally biased region" description="Gly residues" evidence="2">
    <location>
        <begin position="14"/>
        <end position="27"/>
    </location>
</feature>
<dbReference type="GO" id="GO:0005737">
    <property type="term" value="C:cytoplasm"/>
    <property type="evidence" value="ECO:0007669"/>
    <property type="project" value="TreeGrafter"/>
</dbReference>
<feature type="region of interest" description="Disordered" evidence="2">
    <location>
        <begin position="1"/>
        <end position="31"/>
    </location>
</feature>
<feature type="region of interest" description="Disordered" evidence="2">
    <location>
        <begin position="54"/>
        <end position="88"/>
    </location>
</feature>
<name>A0A7K9CKG2_9PICI</name>
<gene>
    <name evidence="3" type="primary">Ccdc125</name>
    <name evidence="3" type="ORF">PSIHAE_R05221</name>
</gene>
<keyword evidence="1" id="KW-0175">Coiled coil</keyword>
<dbReference type="EMBL" id="VWZI01021738">
    <property type="protein sequence ID" value="NXG52677.1"/>
    <property type="molecule type" value="Genomic_DNA"/>
</dbReference>
<evidence type="ECO:0000256" key="1">
    <source>
        <dbReference type="SAM" id="Coils"/>
    </source>
</evidence>
<proteinExistence type="predicted"/>
<dbReference type="OrthoDB" id="9939852at2759"/>
<feature type="non-terminal residue" evidence="3">
    <location>
        <position position="1"/>
    </location>
</feature>
<dbReference type="Proteomes" id="UP000574528">
    <property type="component" value="Unassembled WGS sequence"/>
</dbReference>
<keyword evidence="4" id="KW-1185">Reference proteome</keyword>
<dbReference type="GO" id="GO:2000146">
    <property type="term" value="P:negative regulation of cell motility"/>
    <property type="evidence" value="ECO:0007669"/>
    <property type="project" value="TreeGrafter"/>
</dbReference>
<dbReference type="PANTHER" id="PTHR28616:SF1">
    <property type="entry name" value="COILED-COIL DOMAIN-CONTAINING PROTEIN 125"/>
    <property type="match status" value="1"/>
</dbReference>